<dbReference type="Proteomes" id="UP001050808">
    <property type="component" value="Unassembled WGS sequence"/>
</dbReference>
<sequence length="171" mass="19266">MRLFDKLTGTKRPNSGVAPFSAEDVRAALLALNGPNVPYLVRSGTSSERADLVAEWRIREPAWHTFFARTQISRVLQVRLRIVPARHEVRALDRQWDVTWVGGTPTLAVSTEYTRGQVHTVSRRWTPGRGPDGGFEATKTFHLDSSEIKKPLQHTVLQSGWTWRGVVVGRL</sequence>
<name>A0ABQ3QQG6_9ACTN</name>
<keyword evidence="2" id="KW-1185">Reference proteome</keyword>
<comment type="caution">
    <text evidence="1">The sequence shown here is derived from an EMBL/GenBank/DDBJ whole genome shotgun (WGS) entry which is preliminary data.</text>
</comment>
<accession>A0ABQ3QQG6</accession>
<evidence type="ECO:0000313" key="2">
    <source>
        <dbReference type="Proteomes" id="UP001050808"/>
    </source>
</evidence>
<dbReference type="EMBL" id="BNDY01000013">
    <property type="protein sequence ID" value="GHI39500.1"/>
    <property type="molecule type" value="Genomic_DNA"/>
</dbReference>
<reference evidence="1" key="1">
    <citation type="submission" date="2024-05" db="EMBL/GenBank/DDBJ databases">
        <title>Whole genome shotgun sequence of Streptomyces violascens NBRC 12920.</title>
        <authorList>
            <person name="Komaki H."/>
            <person name="Tamura T."/>
        </authorList>
    </citation>
    <scope>NUCLEOTIDE SEQUENCE</scope>
    <source>
        <strain evidence="1">NBRC 12920</strain>
    </source>
</reference>
<gene>
    <name evidence="1" type="ORF">Sviol_39080</name>
</gene>
<evidence type="ECO:0000313" key="1">
    <source>
        <dbReference type="EMBL" id="GHI39500.1"/>
    </source>
</evidence>
<organism evidence="1 2">
    <name type="scientific">Streptomyces violascens</name>
    <dbReference type="NCBI Taxonomy" id="67381"/>
    <lineage>
        <taxon>Bacteria</taxon>
        <taxon>Bacillati</taxon>
        <taxon>Actinomycetota</taxon>
        <taxon>Actinomycetes</taxon>
        <taxon>Kitasatosporales</taxon>
        <taxon>Streptomycetaceae</taxon>
        <taxon>Streptomyces</taxon>
    </lineage>
</organism>
<proteinExistence type="predicted"/>
<protein>
    <submittedName>
        <fullName evidence="1">Uncharacterized protein</fullName>
    </submittedName>
</protein>